<name>A0ABV3XH28_9ACTN</name>
<dbReference type="Proteomes" id="UP001560045">
    <property type="component" value="Unassembled WGS sequence"/>
</dbReference>
<sequence length="43" mass="4411">MLEVSAVEGDGSPAPSCLSLGFVPTGEMVDAEPVHALSLGRRQ</sequence>
<proteinExistence type="predicted"/>
<gene>
    <name evidence="1" type="ORF">ABQ292_16055</name>
</gene>
<dbReference type="RefSeq" id="WP_369208147.1">
    <property type="nucleotide sequence ID" value="NZ_JBFNXQ010000052.1"/>
</dbReference>
<dbReference type="EMBL" id="JBFNXQ010000052">
    <property type="protein sequence ID" value="MEX5719879.1"/>
    <property type="molecule type" value="Genomic_DNA"/>
</dbReference>
<evidence type="ECO:0000313" key="1">
    <source>
        <dbReference type="EMBL" id="MEX5719879.1"/>
    </source>
</evidence>
<evidence type="ECO:0000313" key="2">
    <source>
        <dbReference type="Proteomes" id="UP001560045"/>
    </source>
</evidence>
<reference evidence="1 2" key="1">
    <citation type="submission" date="2024-06" db="EMBL/GenBank/DDBJ databases">
        <title>Draft genome sequence of Geodermatophilus badlandi, a novel member of the Geodermatophilaceae isolated from badland sedimentary rocks in the Red desert, Wyoming, USA.</title>
        <authorList>
            <person name="Ben Tekaya S."/>
            <person name="Nouioui I."/>
            <person name="Flores G.M."/>
            <person name="Shaal M.N."/>
            <person name="Bredoire F."/>
            <person name="Basile F."/>
            <person name="Van Diepen L."/>
            <person name="Ward N.L."/>
        </authorList>
    </citation>
    <scope>NUCLEOTIDE SEQUENCE [LARGE SCALE GENOMIC DNA]</scope>
    <source>
        <strain evidence="1 2">WL48A</strain>
    </source>
</reference>
<protein>
    <submittedName>
        <fullName evidence="1">Uncharacterized protein</fullName>
    </submittedName>
</protein>
<comment type="caution">
    <text evidence="1">The sequence shown here is derived from an EMBL/GenBank/DDBJ whole genome shotgun (WGS) entry which is preliminary data.</text>
</comment>
<accession>A0ABV3XH28</accession>
<keyword evidence="2" id="KW-1185">Reference proteome</keyword>
<organism evidence="1 2">
    <name type="scientific">Geodermatophilus maliterrae</name>
    <dbReference type="NCBI Taxonomy" id="3162531"/>
    <lineage>
        <taxon>Bacteria</taxon>
        <taxon>Bacillati</taxon>
        <taxon>Actinomycetota</taxon>
        <taxon>Actinomycetes</taxon>
        <taxon>Geodermatophilales</taxon>
        <taxon>Geodermatophilaceae</taxon>
        <taxon>Geodermatophilus</taxon>
    </lineage>
</organism>